<reference evidence="1" key="1">
    <citation type="journal article" date="2020" name="Nature">
        <title>Giant virus diversity and host interactions through global metagenomics.</title>
        <authorList>
            <person name="Schulz F."/>
            <person name="Roux S."/>
            <person name="Paez-Espino D."/>
            <person name="Jungbluth S."/>
            <person name="Walsh D.A."/>
            <person name="Denef V.J."/>
            <person name="McMahon K.D."/>
            <person name="Konstantinidis K.T."/>
            <person name="Eloe-Fadrosh E.A."/>
            <person name="Kyrpides N.C."/>
            <person name="Woyke T."/>
        </authorList>
    </citation>
    <scope>NUCLEOTIDE SEQUENCE</scope>
    <source>
        <strain evidence="1">GVMAG-M-3300020182-84</strain>
    </source>
</reference>
<accession>A0A6C0C3F7</accession>
<protein>
    <submittedName>
        <fullName evidence="1">Uncharacterized protein</fullName>
    </submittedName>
</protein>
<dbReference type="AlphaFoldDB" id="A0A6C0C3F7"/>
<evidence type="ECO:0000313" key="1">
    <source>
        <dbReference type="EMBL" id="QHS98063.1"/>
    </source>
</evidence>
<dbReference type="EMBL" id="MN739312">
    <property type="protein sequence ID" value="QHS98063.1"/>
    <property type="molecule type" value="Genomic_DNA"/>
</dbReference>
<proteinExistence type="predicted"/>
<name>A0A6C0C3F7_9ZZZZ</name>
<sequence length="352" mass="41404">MDNTNTQAFQIEKLVTSFNCILRIIKETESIQKTAQVKLNRLKTAYMDLIKDNRKKVFLFCLDSFYFQYKSFQLEYDNLEKGLKFINNRMYCDYYKLFMIIMDSAKNKTIEIDSFEHREYTPYKDLEPFLEYQINDIKDIHNDILNVIRILFQQFSNRHNSIENYNHEHNIGFSISNFINTLNYENRILNEQISLYMNYIAFFHISQRRHLKRMYMKFKSFYQEVDDNIRTNESFSIDDISVNQTINDDDDSIGNNSEILANTDWAVLSSGDHEHNNIPNSIGNIFDPLDDNVSVNSEQSLKTASVKSLDIVDIPIRSHSSPVAEKIDQFNKSAVVAPEPLIQDDTSNNNQF</sequence>
<organism evidence="1">
    <name type="scientific">viral metagenome</name>
    <dbReference type="NCBI Taxonomy" id="1070528"/>
    <lineage>
        <taxon>unclassified sequences</taxon>
        <taxon>metagenomes</taxon>
        <taxon>organismal metagenomes</taxon>
    </lineage>
</organism>